<sequence length="81" mass="9551">MIEGSMWFGDEIQGLREHAELLVWQWFALWEATTTSGGWKRPGRVMWWWDSQRPRRRRDQWEETVTIADATAVRAVGGDSD</sequence>
<comment type="caution">
    <text evidence="1">The sequence shown here is derived from an EMBL/GenBank/DDBJ whole genome shotgun (WGS) entry which is preliminary data.</text>
</comment>
<evidence type="ECO:0000313" key="1">
    <source>
        <dbReference type="EMBL" id="KAK9142106.1"/>
    </source>
</evidence>
<reference evidence="1 2" key="1">
    <citation type="submission" date="2024-01" db="EMBL/GenBank/DDBJ databases">
        <title>Genome assemblies of Stephania.</title>
        <authorList>
            <person name="Yang L."/>
        </authorList>
    </citation>
    <scope>NUCLEOTIDE SEQUENCE [LARGE SCALE GENOMIC DNA]</scope>
    <source>
        <strain evidence="1">YNDBR</strain>
        <tissue evidence="1">Leaf</tissue>
    </source>
</reference>
<organism evidence="1 2">
    <name type="scientific">Stephania yunnanensis</name>
    <dbReference type="NCBI Taxonomy" id="152371"/>
    <lineage>
        <taxon>Eukaryota</taxon>
        <taxon>Viridiplantae</taxon>
        <taxon>Streptophyta</taxon>
        <taxon>Embryophyta</taxon>
        <taxon>Tracheophyta</taxon>
        <taxon>Spermatophyta</taxon>
        <taxon>Magnoliopsida</taxon>
        <taxon>Ranunculales</taxon>
        <taxon>Menispermaceae</taxon>
        <taxon>Menispermoideae</taxon>
        <taxon>Cissampelideae</taxon>
        <taxon>Stephania</taxon>
    </lineage>
</organism>
<accession>A0AAP0PIK0</accession>
<proteinExistence type="predicted"/>
<protein>
    <submittedName>
        <fullName evidence="1">Uncharacterized protein</fullName>
    </submittedName>
</protein>
<keyword evidence="2" id="KW-1185">Reference proteome</keyword>
<gene>
    <name evidence="1" type="ORF">Syun_011506</name>
</gene>
<name>A0AAP0PIK0_9MAGN</name>
<evidence type="ECO:0000313" key="2">
    <source>
        <dbReference type="Proteomes" id="UP001420932"/>
    </source>
</evidence>
<dbReference type="Proteomes" id="UP001420932">
    <property type="component" value="Unassembled WGS sequence"/>
</dbReference>
<dbReference type="EMBL" id="JBBNAF010000005">
    <property type="protein sequence ID" value="KAK9142106.1"/>
    <property type="molecule type" value="Genomic_DNA"/>
</dbReference>
<dbReference type="AlphaFoldDB" id="A0AAP0PIK0"/>